<dbReference type="EMBL" id="QNRJ01000004">
    <property type="protein sequence ID" value="RBP05518.1"/>
    <property type="molecule type" value="Genomic_DNA"/>
</dbReference>
<gene>
    <name evidence="1" type="ORF">DET59_104237</name>
</gene>
<accession>A0A366ESZ8</accession>
<dbReference type="OrthoDB" id="2896931at2"/>
<evidence type="ECO:0000313" key="1">
    <source>
        <dbReference type="EMBL" id="RBP05518.1"/>
    </source>
</evidence>
<reference evidence="1 2" key="1">
    <citation type="submission" date="2018-06" db="EMBL/GenBank/DDBJ databases">
        <title>Freshwater and sediment microbial communities from various areas in North America, analyzing microbe dynamics in response to fracking.</title>
        <authorList>
            <person name="Lamendella R."/>
        </authorList>
    </citation>
    <scope>NUCLEOTIDE SEQUENCE [LARGE SCALE GENOMIC DNA]</scope>
    <source>
        <strain evidence="1 2">97B</strain>
    </source>
</reference>
<sequence>MEQRRLYHVQNLAFEIMDQMNTDNELKRTEHLKHVIDHLSRAIGSLTDPSGTFSIDYVEEKIATAHYILFKNEKKVARINFDKQSASALIK</sequence>
<comment type="caution">
    <text evidence="1">The sequence shown here is derived from an EMBL/GenBank/DDBJ whole genome shotgun (WGS) entry which is preliminary data.</text>
</comment>
<evidence type="ECO:0000313" key="2">
    <source>
        <dbReference type="Proteomes" id="UP000252118"/>
    </source>
</evidence>
<dbReference type="AlphaFoldDB" id="A0A366ESZ8"/>
<dbReference type="Proteomes" id="UP000252118">
    <property type="component" value="Unassembled WGS sequence"/>
</dbReference>
<name>A0A366ESZ8_9BACI</name>
<dbReference type="RefSeq" id="WP_113969078.1">
    <property type="nucleotide sequence ID" value="NZ_JBITUV010000004.1"/>
</dbReference>
<protein>
    <recommendedName>
        <fullName evidence="3">Group-specific protein</fullName>
    </recommendedName>
</protein>
<proteinExistence type="predicted"/>
<organism evidence="1 2">
    <name type="scientific">Rossellomorea aquimaris</name>
    <dbReference type="NCBI Taxonomy" id="189382"/>
    <lineage>
        <taxon>Bacteria</taxon>
        <taxon>Bacillati</taxon>
        <taxon>Bacillota</taxon>
        <taxon>Bacilli</taxon>
        <taxon>Bacillales</taxon>
        <taxon>Bacillaceae</taxon>
        <taxon>Rossellomorea</taxon>
    </lineage>
</organism>
<evidence type="ECO:0008006" key="3">
    <source>
        <dbReference type="Google" id="ProtNLM"/>
    </source>
</evidence>